<evidence type="ECO:0000313" key="4">
    <source>
        <dbReference type="Proteomes" id="UP001432046"/>
    </source>
</evidence>
<dbReference type="EC" id="3.5.-.-" evidence="3"/>
<keyword evidence="3" id="KW-0378">Hydrolase</keyword>
<reference evidence="3" key="2">
    <citation type="submission" date="2024-03" db="EMBL/GenBank/DDBJ databases">
        <authorList>
            <person name="Bromfield E.S.P."/>
            <person name="Cloutier S."/>
        </authorList>
    </citation>
    <scope>NUCLEOTIDE SEQUENCE</scope>
    <source>
        <strain evidence="3">5S5</strain>
    </source>
</reference>
<dbReference type="EMBL" id="CP147711">
    <property type="protein sequence ID" value="WXC76378.1"/>
    <property type="molecule type" value="Genomic_DNA"/>
</dbReference>
<dbReference type="GO" id="GO:0016787">
    <property type="term" value="F:hydrolase activity"/>
    <property type="evidence" value="ECO:0007669"/>
    <property type="project" value="UniProtKB-KW"/>
</dbReference>
<feature type="region of interest" description="Disordered" evidence="2">
    <location>
        <begin position="1"/>
        <end position="27"/>
    </location>
</feature>
<dbReference type="CDD" id="cd00448">
    <property type="entry name" value="YjgF_YER057c_UK114_family"/>
    <property type="match status" value="1"/>
</dbReference>
<dbReference type="Proteomes" id="UP001432046">
    <property type="component" value="Chromosome"/>
</dbReference>
<accession>A0ABZ2NNB9</accession>
<dbReference type="PANTHER" id="PTHR11803:SF58">
    <property type="entry name" value="PROTEIN HMF1-RELATED"/>
    <property type="match status" value="1"/>
</dbReference>
<protein>
    <submittedName>
        <fullName evidence="3">RidA family protein</fullName>
        <ecNumber evidence="3">3.5.-.-</ecNumber>
    </submittedName>
</protein>
<evidence type="ECO:0000313" key="3">
    <source>
        <dbReference type="EMBL" id="WXC76378.1"/>
    </source>
</evidence>
<dbReference type="InterPro" id="IPR006175">
    <property type="entry name" value="YjgF/YER057c/UK114"/>
</dbReference>
<reference evidence="3" key="1">
    <citation type="journal article" date="2021" name="Int. J. Syst. Evol. Microbiol.">
        <title>Bradyrhizobium septentrionale sp. nov. (sv. septentrionale) and Bradyrhizobium quebecense sp. nov. (sv. septentrionale) associated with legumes native to Canada possess rearranged symbiosis genes and numerous insertion sequences.</title>
        <authorList>
            <person name="Bromfield E.S.P."/>
            <person name="Cloutier S."/>
        </authorList>
    </citation>
    <scope>NUCLEOTIDE SEQUENCE</scope>
    <source>
        <strain evidence="3">5S5</strain>
    </source>
</reference>
<dbReference type="PANTHER" id="PTHR11803">
    <property type="entry name" value="2-IMINOBUTANOATE/2-IMINOPROPANOATE DEAMINASE RIDA"/>
    <property type="match status" value="1"/>
</dbReference>
<proteinExistence type="inferred from homology"/>
<name>A0ABZ2NNB9_9BRAD</name>
<sequence>MLEPRGRGVLDRPVEPGDDRCGEDAASHSRDMICPSFALRSARRRPASEAANWSLYPSAQMRGRAMKSRVQTFTPPNTPTPIGPYHHVAKVGDQIWIGGTAGVDPATGTLAGPDVGAQTRQILKSFAVMLAAAGSDLDHVTHVNIFLREMSDFDAMNSAYVEMMGDHRPARTVIAVRELPKPGVLLTMNLTAVTRLP</sequence>
<dbReference type="InterPro" id="IPR035959">
    <property type="entry name" value="RutC-like_sf"/>
</dbReference>
<dbReference type="SUPFAM" id="SSF55298">
    <property type="entry name" value="YjgF-like"/>
    <property type="match status" value="1"/>
</dbReference>
<keyword evidence="4" id="KW-1185">Reference proteome</keyword>
<evidence type="ECO:0000256" key="1">
    <source>
        <dbReference type="ARBA" id="ARBA00010552"/>
    </source>
</evidence>
<dbReference type="RefSeq" id="WP_224496764.1">
    <property type="nucleotide sequence ID" value="NZ_CP088288.1"/>
</dbReference>
<organism evidence="3 4">
    <name type="scientific">Bradyrhizobium septentrionale</name>
    <dbReference type="NCBI Taxonomy" id="1404411"/>
    <lineage>
        <taxon>Bacteria</taxon>
        <taxon>Pseudomonadati</taxon>
        <taxon>Pseudomonadota</taxon>
        <taxon>Alphaproteobacteria</taxon>
        <taxon>Hyphomicrobiales</taxon>
        <taxon>Nitrobacteraceae</taxon>
        <taxon>Bradyrhizobium</taxon>
    </lineage>
</organism>
<evidence type="ECO:0000256" key="2">
    <source>
        <dbReference type="SAM" id="MobiDB-lite"/>
    </source>
</evidence>
<dbReference type="Pfam" id="PF01042">
    <property type="entry name" value="Ribonuc_L-PSP"/>
    <property type="match status" value="1"/>
</dbReference>
<dbReference type="Gene3D" id="3.30.1330.40">
    <property type="entry name" value="RutC-like"/>
    <property type="match status" value="1"/>
</dbReference>
<comment type="similarity">
    <text evidence="1">Belongs to the RutC family.</text>
</comment>
<gene>
    <name evidence="3" type="ORF">WDK88_22970</name>
</gene>